<dbReference type="AlphaFoldDB" id="A0A7D7R297"/>
<gene>
    <name evidence="1" type="ORF">HUN01_10755</name>
</gene>
<proteinExistence type="predicted"/>
<dbReference type="KEGG" id="ned:HUN01_10755"/>
<evidence type="ECO:0000313" key="2">
    <source>
        <dbReference type="Proteomes" id="UP000514713"/>
    </source>
</evidence>
<organism evidence="1 2">
    <name type="scientific">Nostoc edaphicum CCNP1411</name>
    <dbReference type="NCBI Taxonomy" id="1472755"/>
    <lineage>
        <taxon>Bacteria</taxon>
        <taxon>Bacillati</taxon>
        <taxon>Cyanobacteriota</taxon>
        <taxon>Cyanophyceae</taxon>
        <taxon>Nostocales</taxon>
        <taxon>Nostocaceae</taxon>
        <taxon>Nostoc</taxon>
    </lineage>
</organism>
<accession>A0A7D7R297</accession>
<protein>
    <submittedName>
        <fullName evidence="1">Uncharacterized protein</fullName>
    </submittedName>
</protein>
<dbReference type="Proteomes" id="UP000514713">
    <property type="component" value="Chromosome"/>
</dbReference>
<evidence type="ECO:0000313" key="1">
    <source>
        <dbReference type="EMBL" id="QMS88046.1"/>
    </source>
</evidence>
<reference evidence="2" key="1">
    <citation type="submission" date="2020-06" db="EMBL/GenBank/DDBJ databases">
        <title>Nostoc edaphicum CCNP1411 genome.</title>
        <authorList>
            <person name="Fidor A."/>
            <person name="Grabski M."/>
            <person name="Gawor J."/>
            <person name="Gromadka R."/>
            <person name="Wegrzyn G."/>
            <person name="Mazur-Marzec H."/>
        </authorList>
    </citation>
    <scope>NUCLEOTIDE SEQUENCE [LARGE SCALE GENOMIC DNA]</scope>
    <source>
        <strain evidence="2">CCNP1411</strain>
    </source>
</reference>
<keyword evidence="2" id="KW-1185">Reference proteome</keyword>
<dbReference type="RefSeq" id="WP_181931254.1">
    <property type="nucleotide sequence ID" value="NZ_CP054698.1"/>
</dbReference>
<name>A0A7D7R297_9NOSO</name>
<dbReference type="EMBL" id="CP054698">
    <property type="protein sequence ID" value="QMS88046.1"/>
    <property type="molecule type" value="Genomic_DNA"/>
</dbReference>
<sequence>MISCSGIIVRSQLPNSQSQQSDTCGGLRQRLFNSAVRVQRCKLGVQRWNDEVVKGSVEPQDRTLPQCNP</sequence>